<organism evidence="1 2">
    <name type="scientific">Engystomops pustulosus</name>
    <name type="common">Tungara frog</name>
    <name type="synonym">Physalaemus pustulosus</name>
    <dbReference type="NCBI Taxonomy" id="76066"/>
    <lineage>
        <taxon>Eukaryota</taxon>
        <taxon>Metazoa</taxon>
        <taxon>Chordata</taxon>
        <taxon>Craniata</taxon>
        <taxon>Vertebrata</taxon>
        <taxon>Euteleostomi</taxon>
        <taxon>Amphibia</taxon>
        <taxon>Batrachia</taxon>
        <taxon>Anura</taxon>
        <taxon>Neobatrachia</taxon>
        <taxon>Hyloidea</taxon>
        <taxon>Leptodactylidae</taxon>
        <taxon>Leiuperinae</taxon>
        <taxon>Engystomops</taxon>
    </lineage>
</organism>
<evidence type="ECO:0000313" key="1">
    <source>
        <dbReference type="EMBL" id="KAG8534533.1"/>
    </source>
</evidence>
<proteinExistence type="predicted"/>
<comment type="caution">
    <text evidence="1">The sequence shown here is derived from an EMBL/GenBank/DDBJ whole genome shotgun (WGS) entry which is preliminary data.</text>
</comment>
<keyword evidence="2" id="KW-1185">Reference proteome</keyword>
<dbReference type="AlphaFoldDB" id="A0AAV6YKL8"/>
<evidence type="ECO:0000313" key="2">
    <source>
        <dbReference type="Proteomes" id="UP000824782"/>
    </source>
</evidence>
<accession>A0AAV6YKL8</accession>
<gene>
    <name evidence="1" type="ORF">GDO81_019209</name>
</gene>
<sequence>MFIYRKEGFDNQSDYTYSKSIILAPDWLTDLNGMLRSCYNPTVPAPPPQPFQRYFCMVWCFLSLIMTFIC</sequence>
<dbReference type="Proteomes" id="UP000824782">
    <property type="component" value="Unassembled WGS sequence"/>
</dbReference>
<reference evidence="1" key="1">
    <citation type="thesis" date="2020" institute="ProQuest LLC" country="789 East Eisenhower Parkway, Ann Arbor, MI, USA">
        <title>Comparative Genomics and Chromosome Evolution.</title>
        <authorList>
            <person name="Mudd A.B."/>
        </authorList>
    </citation>
    <scope>NUCLEOTIDE SEQUENCE</scope>
    <source>
        <strain evidence="1">237g6f4</strain>
        <tissue evidence="1">Blood</tissue>
    </source>
</reference>
<protein>
    <submittedName>
        <fullName evidence="1">Uncharacterized protein</fullName>
    </submittedName>
</protein>
<name>A0AAV6YKL8_ENGPU</name>
<dbReference type="EMBL" id="WNYA01101385">
    <property type="protein sequence ID" value="KAG8534533.1"/>
    <property type="molecule type" value="Genomic_DNA"/>
</dbReference>